<dbReference type="PANTHER" id="PTHR43568:SF1">
    <property type="entry name" value="P PROTEIN"/>
    <property type="match status" value="1"/>
</dbReference>
<dbReference type="GO" id="GO:0016020">
    <property type="term" value="C:membrane"/>
    <property type="evidence" value="ECO:0007669"/>
    <property type="project" value="UniProtKB-SubCell"/>
</dbReference>
<feature type="transmembrane region" description="Helical" evidence="6">
    <location>
        <begin position="12"/>
        <end position="32"/>
    </location>
</feature>
<reference evidence="8" key="1">
    <citation type="submission" date="2020-06" db="EMBL/GenBank/DDBJ databases">
        <title>Novel chitinolytic bacterium.</title>
        <authorList>
            <person name="Ungkulpasvich U."/>
            <person name="Kosugi A."/>
            <person name="Uke A."/>
        </authorList>
    </citation>
    <scope>NUCLEOTIDE SEQUENCE</scope>
    <source>
        <strain evidence="8">UUS1-1</strain>
    </source>
</reference>
<keyword evidence="5 6" id="KW-0472">Membrane</keyword>
<dbReference type="Pfam" id="PF03600">
    <property type="entry name" value="CitMHS"/>
    <property type="match status" value="1"/>
</dbReference>
<keyword evidence="2" id="KW-0813">Transport</keyword>
<comment type="subcellular location">
    <subcellularLocation>
        <location evidence="1">Membrane</location>
        <topology evidence="1">Multi-pass membrane protein</topology>
    </subcellularLocation>
</comment>
<dbReference type="PANTHER" id="PTHR43568">
    <property type="entry name" value="P PROTEIN"/>
    <property type="match status" value="1"/>
</dbReference>
<evidence type="ECO:0000313" key="9">
    <source>
        <dbReference type="Proteomes" id="UP000657177"/>
    </source>
</evidence>
<feature type="transmembrane region" description="Helical" evidence="6">
    <location>
        <begin position="238"/>
        <end position="253"/>
    </location>
</feature>
<feature type="transmembrane region" description="Helical" evidence="6">
    <location>
        <begin position="123"/>
        <end position="143"/>
    </location>
</feature>
<keyword evidence="3 6" id="KW-0812">Transmembrane</keyword>
<comment type="caution">
    <text evidence="8">The sequence shown here is derived from an EMBL/GenBank/DDBJ whole genome shotgun (WGS) entry which is preliminary data.</text>
</comment>
<evidence type="ECO:0000256" key="5">
    <source>
        <dbReference type="ARBA" id="ARBA00023136"/>
    </source>
</evidence>
<feature type="domain" description="Citrate transporter-like" evidence="7">
    <location>
        <begin position="17"/>
        <end position="322"/>
    </location>
</feature>
<accession>A0A8J6I2D4</accession>
<evidence type="ECO:0000256" key="2">
    <source>
        <dbReference type="ARBA" id="ARBA00022448"/>
    </source>
</evidence>
<evidence type="ECO:0000259" key="7">
    <source>
        <dbReference type="Pfam" id="PF03600"/>
    </source>
</evidence>
<evidence type="ECO:0000256" key="4">
    <source>
        <dbReference type="ARBA" id="ARBA00022989"/>
    </source>
</evidence>
<gene>
    <name evidence="8" type="ORF">G5B42_11445</name>
</gene>
<evidence type="ECO:0000313" key="8">
    <source>
        <dbReference type="EMBL" id="MBA2134141.1"/>
    </source>
</evidence>
<evidence type="ECO:0000256" key="6">
    <source>
        <dbReference type="SAM" id="Phobius"/>
    </source>
</evidence>
<dbReference type="RefSeq" id="WP_181340601.1">
    <property type="nucleotide sequence ID" value="NZ_JAAKDE010000064.1"/>
</dbReference>
<dbReference type="EMBL" id="JAAKDE010000064">
    <property type="protein sequence ID" value="MBA2134141.1"/>
    <property type="molecule type" value="Genomic_DNA"/>
</dbReference>
<organism evidence="8 9">
    <name type="scientific">Capillibacterium thermochitinicola</name>
    <dbReference type="NCBI Taxonomy" id="2699427"/>
    <lineage>
        <taxon>Bacteria</taxon>
        <taxon>Bacillati</taxon>
        <taxon>Bacillota</taxon>
        <taxon>Capillibacterium</taxon>
    </lineage>
</organism>
<dbReference type="GO" id="GO:0055085">
    <property type="term" value="P:transmembrane transport"/>
    <property type="evidence" value="ECO:0007669"/>
    <property type="project" value="InterPro"/>
</dbReference>
<sequence length="344" mass="37884">MKKVSQKIIFLVKNETILFLAGTAAVLSMLWVPPSLAYLEYIDFGVIALLFCLMTVVAGFQHSGVFFLIAQKILKRITNTRALASVLVFLCFFTAMWITNDVALITFVPLAIMLLSMARRTELLIPVVVLQTIAANLGSMLTPVGNPQNLFLYSHYQLALTDFLAITFPATVISFVLLWFVLLFLKKEPLNNALAGNNQPAVSLAAPQTADGRRPFSLLLYSTLFLLCLGSVNRWIDYRLTLLIVLICVLLFERPILKKVDYALLLTFLFFFIFVGNISHLPRVKEFLAGVMAGKELWVSLLTSQVISNVPAAVLLAPFSKAAKPLILGVNIGGLGTLIGSSPD</sequence>
<dbReference type="InterPro" id="IPR004680">
    <property type="entry name" value="Cit_transptr-like_dom"/>
</dbReference>
<feature type="transmembrane region" description="Helical" evidence="6">
    <location>
        <begin position="216"/>
        <end position="232"/>
    </location>
</feature>
<feature type="transmembrane region" description="Helical" evidence="6">
    <location>
        <begin position="298"/>
        <end position="319"/>
    </location>
</feature>
<feature type="transmembrane region" description="Helical" evidence="6">
    <location>
        <begin position="163"/>
        <end position="185"/>
    </location>
</feature>
<dbReference type="InterPro" id="IPR051475">
    <property type="entry name" value="Diverse_Ion_Transporter"/>
</dbReference>
<feature type="transmembrane region" description="Helical" evidence="6">
    <location>
        <begin position="44"/>
        <end position="68"/>
    </location>
</feature>
<dbReference type="AlphaFoldDB" id="A0A8J6I2D4"/>
<dbReference type="Proteomes" id="UP000657177">
    <property type="component" value="Unassembled WGS sequence"/>
</dbReference>
<evidence type="ECO:0000256" key="1">
    <source>
        <dbReference type="ARBA" id="ARBA00004141"/>
    </source>
</evidence>
<feature type="transmembrane region" description="Helical" evidence="6">
    <location>
        <begin position="260"/>
        <end position="278"/>
    </location>
</feature>
<name>A0A8J6I2D4_9FIRM</name>
<evidence type="ECO:0000256" key="3">
    <source>
        <dbReference type="ARBA" id="ARBA00022692"/>
    </source>
</evidence>
<keyword evidence="4 6" id="KW-1133">Transmembrane helix</keyword>
<keyword evidence="9" id="KW-1185">Reference proteome</keyword>
<protein>
    <submittedName>
        <fullName evidence="8">Citrate transporter</fullName>
    </submittedName>
</protein>
<proteinExistence type="predicted"/>